<dbReference type="GO" id="GO:0005829">
    <property type="term" value="C:cytosol"/>
    <property type="evidence" value="ECO:0007669"/>
    <property type="project" value="TreeGrafter"/>
</dbReference>
<dbReference type="RefSeq" id="WP_094839160.1">
    <property type="nucleotide sequence ID" value="NZ_NEVQ01000022.1"/>
</dbReference>
<dbReference type="InterPro" id="IPR052555">
    <property type="entry name" value="dCTP_Pyrophosphatase"/>
</dbReference>
<name>A0A261TM67_9BORD</name>
<gene>
    <name evidence="1" type="ORF">CAL20_23295</name>
</gene>
<dbReference type="GO" id="GO:0042262">
    <property type="term" value="P:DNA protection"/>
    <property type="evidence" value="ECO:0007669"/>
    <property type="project" value="TreeGrafter"/>
</dbReference>
<dbReference type="InterPro" id="IPR025984">
    <property type="entry name" value="DCTPP"/>
</dbReference>
<proteinExistence type="predicted"/>
<dbReference type="PANTHER" id="PTHR46523">
    <property type="entry name" value="DCTP PYROPHOSPHATASE 1"/>
    <property type="match status" value="1"/>
</dbReference>
<dbReference type="GO" id="GO:0006253">
    <property type="term" value="P:dCTP catabolic process"/>
    <property type="evidence" value="ECO:0007669"/>
    <property type="project" value="TreeGrafter"/>
</dbReference>
<accession>A0A261TM67</accession>
<protein>
    <submittedName>
        <fullName evidence="1">Nucleotide pyrophosphohydrolase</fullName>
    </submittedName>
</protein>
<dbReference type="Proteomes" id="UP000216885">
    <property type="component" value="Unassembled WGS sequence"/>
</dbReference>
<comment type="caution">
    <text evidence="1">The sequence shown here is derived from an EMBL/GenBank/DDBJ whole genome shotgun (WGS) entry which is preliminary data.</text>
</comment>
<dbReference type="EMBL" id="NEVQ01000022">
    <property type="protein sequence ID" value="OZI50756.1"/>
    <property type="molecule type" value="Genomic_DNA"/>
</dbReference>
<dbReference type="SUPFAM" id="SSF101386">
    <property type="entry name" value="all-alpha NTP pyrophosphatases"/>
    <property type="match status" value="1"/>
</dbReference>
<evidence type="ECO:0000313" key="1">
    <source>
        <dbReference type="EMBL" id="OZI50756.1"/>
    </source>
</evidence>
<dbReference type="Gene3D" id="1.10.287.1080">
    <property type="entry name" value="MazG-like"/>
    <property type="match status" value="1"/>
</dbReference>
<organism evidence="1 2">
    <name type="scientific">Bordetella genomosp. 4</name>
    <dbReference type="NCBI Taxonomy" id="463044"/>
    <lineage>
        <taxon>Bacteria</taxon>
        <taxon>Pseudomonadati</taxon>
        <taxon>Pseudomonadota</taxon>
        <taxon>Betaproteobacteria</taxon>
        <taxon>Burkholderiales</taxon>
        <taxon>Alcaligenaceae</taxon>
        <taxon>Bordetella</taxon>
    </lineage>
</organism>
<sequence length="130" mass="14248">MIKSSHDSSPTEPLINVTPLSKALDQFATDRDWAQFHSPKNLVMALTGEVGELTEIFQWMTEAQSLTAGTNPDTAQAVRDELADVQLYLVRLASVLGVDLNEAVQAKLQKNAAKYPADKARGSSKKYTEL</sequence>
<dbReference type="CDD" id="cd11537">
    <property type="entry name" value="NTP-PPase_RS21-C6_like"/>
    <property type="match status" value="1"/>
</dbReference>
<keyword evidence="1" id="KW-0378">Hydrolase</keyword>
<reference evidence="1 2" key="1">
    <citation type="submission" date="2017-05" db="EMBL/GenBank/DDBJ databases">
        <title>Complete and WGS of Bordetella genogroups.</title>
        <authorList>
            <person name="Spilker T."/>
            <person name="LiPuma J."/>
        </authorList>
    </citation>
    <scope>NUCLEOTIDE SEQUENCE [LARGE SCALE GENOMIC DNA]</scope>
    <source>
        <strain evidence="1 2">AU9919</strain>
    </source>
</reference>
<evidence type="ECO:0000313" key="2">
    <source>
        <dbReference type="Proteomes" id="UP000216885"/>
    </source>
</evidence>
<dbReference type="GO" id="GO:0047840">
    <property type="term" value="F:dCTP diphosphatase activity"/>
    <property type="evidence" value="ECO:0007669"/>
    <property type="project" value="TreeGrafter"/>
</dbReference>
<keyword evidence="2" id="KW-1185">Reference proteome</keyword>
<dbReference type="PANTHER" id="PTHR46523:SF1">
    <property type="entry name" value="DCTP PYROPHOSPHATASE 1"/>
    <property type="match status" value="1"/>
</dbReference>
<dbReference type="PIRSF" id="PIRSF029826">
    <property type="entry name" value="UCP029826_pph"/>
    <property type="match status" value="1"/>
</dbReference>
<dbReference type="AlphaFoldDB" id="A0A261TM67"/>
<dbReference type="Pfam" id="PF12643">
    <property type="entry name" value="MazG-like"/>
    <property type="match status" value="1"/>
</dbReference>